<dbReference type="AlphaFoldDB" id="A0A2N1IZ96"/>
<dbReference type="InterPro" id="IPR002933">
    <property type="entry name" value="Peptidase_M20"/>
</dbReference>
<feature type="binding site" evidence="2">
    <location>
        <position position="409"/>
    </location>
    <ligand>
        <name>Mn(2+)</name>
        <dbReference type="ChEBI" id="CHEBI:29035"/>
        <label>2</label>
    </ligand>
</feature>
<dbReference type="InterPro" id="IPR036264">
    <property type="entry name" value="Bact_exopeptidase_dim_dom"/>
</dbReference>
<dbReference type="Gene3D" id="3.40.630.10">
    <property type="entry name" value="Zn peptidases"/>
    <property type="match status" value="2"/>
</dbReference>
<keyword evidence="2" id="KW-0464">Manganese</keyword>
<dbReference type="PIRSF" id="PIRSF005962">
    <property type="entry name" value="Pept_M20D_amidohydro"/>
    <property type="match status" value="1"/>
</dbReference>
<dbReference type="Proteomes" id="UP000233248">
    <property type="component" value="Unassembled WGS sequence"/>
</dbReference>
<feature type="binding site" evidence="2">
    <location>
        <position position="150"/>
    </location>
    <ligand>
        <name>Mn(2+)</name>
        <dbReference type="ChEBI" id="CHEBI:29035"/>
        <label>2</label>
    </ligand>
</feature>
<keyword evidence="5" id="KW-1185">Reference proteome</keyword>
<dbReference type="GO" id="GO:0005737">
    <property type="term" value="C:cytoplasm"/>
    <property type="evidence" value="ECO:0007669"/>
    <property type="project" value="TreeGrafter"/>
</dbReference>
<feature type="domain" description="Peptidase M20 dimerisation" evidence="3">
    <location>
        <begin position="234"/>
        <end position="323"/>
    </location>
</feature>
<evidence type="ECO:0000313" key="4">
    <source>
        <dbReference type="EMBL" id="PKI79621.1"/>
    </source>
</evidence>
<feature type="binding site" evidence="2">
    <location>
        <position position="210"/>
    </location>
    <ligand>
        <name>Mn(2+)</name>
        <dbReference type="ChEBI" id="CHEBI:29035"/>
        <label>2</label>
    </ligand>
</feature>
<dbReference type="InterPro" id="IPR052030">
    <property type="entry name" value="Peptidase_M20/M20A_hydrolases"/>
</dbReference>
<evidence type="ECO:0000256" key="2">
    <source>
        <dbReference type="PIRSR" id="PIRSR005962-1"/>
    </source>
</evidence>
<dbReference type="SUPFAM" id="SSF55031">
    <property type="entry name" value="Bacterial exopeptidase dimerisation domain"/>
    <property type="match status" value="1"/>
</dbReference>
<keyword evidence="2" id="KW-0479">Metal-binding</keyword>
<evidence type="ECO:0000313" key="5">
    <source>
        <dbReference type="Proteomes" id="UP000233248"/>
    </source>
</evidence>
<accession>A0A2N1IZ96</accession>
<dbReference type="PANTHER" id="PTHR30575:SF3">
    <property type="entry name" value="PEPTIDASE M20 DIMERISATION DOMAIN-CONTAINING PROTEIN"/>
    <property type="match status" value="1"/>
</dbReference>
<comment type="cofactor">
    <cofactor evidence="2">
        <name>Mn(2+)</name>
        <dbReference type="ChEBI" id="CHEBI:29035"/>
    </cofactor>
    <text evidence="2">The Mn(2+) ion enhances activity.</text>
</comment>
<dbReference type="InterPro" id="IPR017439">
    <property type="entry name" value="Amidohydrolase"/>
</dbReference>
<protein>
    <submittedName>
        <fullName evidence="4">Peptidase M20</fullName>
    </submittedName>
</protein>
<dbReference type="OrthoDB" id="9777385at2"/>
<feature type="binding site" evidence="2">
    <location>
        <position position="186"/>
    </location>
    <ligand>
        <name>Mn(2+)</name>
        <dbReference type="ChEBI" id="CHEBI:29035"/>
        <label>2</label>
    </ligand>
</feature>
<feature type="binding site" evidence="2">
    <location>
        <position position="152"/>
    </location>
    <ligand>
        <name>Mn(2+)</name>
        <dbReference type="ChEBI" id="CHEBI:29035"/>
        <label>2</label>
    </ligand>
</feature>
<evidence type="ECO:0000259" key="3">
    <source>
        <dbReference type="Pfam" id="PF07687"/>
    </source>
</evidence>
<dbReference type="Pfam" id="PF07687">
    <property type="entry name" value="M20_dimer"/>
    <property type="match status" value="1"/>
</dbReference>
<comment type="caution">
    <text evidence="4">The sequence shown here is derived from an EMBL/GenBank/DDBJ whole genome shotgun (WGS) entry which is preliminary data.</text>
</comment>
<dbReference type="EMBL" id="NXIF01000099">
    <property type="protein sequence ID" value="PKI79621.1"/>
    <property type="molecule type" value="Genomic_DNA"/>
</dbReference>
<name>A0A2N1IZ96_9BACT</name>
<dbReference type="GO" id="GO:0046872">
    <property type="term" value="F:metal ion binding"/>
    <property type="evidence" value="ECO:0007669"/>
    <property type="project" value="UniProtKB-KW"/>
</dbReference>
<dbReference type="GO" id="GO:0071713">
    <property type="term" value="F:para-aminobenzoyl-glutamate hydrolase activity"/>
    <property type="evidence" value="ECO:0007669"/>
    <property type="project" value="TreeGrafter"/>
</dbReference>
<proteinExistence type="predicted"/>
<dbReference type="SUPFAM" id="SSF53187">
    <property type="entry name" value="Zn-dependent exopeptidases"/>
    <property type="match status" value="1"/>
</dbReference>
<organism evidence="4 5">
    <name type="scientific">Malaciobacter halophilus</name>
    <dbReference type="NCBI Taxonomy" id="197482"/>
    <lineage>
        <taxon>Bacteria</taxon>
        <taxon>Pseudomonadati</taxon>
        <taxon>Campylobacterota</taxon>
        <taxon>Epsilonproteobacteria</taxon>
        <taxon>Campylobacterales</taxon>
        <taxon>Arcobacteraceae</taxon>
        <taxon>Malaciobacter</taxon>
    </lineage>
</organism>
<dbReference type="GO" id="GO:0016805">
    <property type="term" value="F:dipeptidase activity"/>
    <property type="evidence" value="ECO:0007669"/>
    <property type="project" value="TreeGrafter"/>
</dbReference>
<reference evidence="4 5" key="1">
    <citation type="submission" date="2017-09" db="EMBL/GenBank/DDBJ databases">
        <title>Genomics of the genus Arcobacter.</title>
        <authorList>
            <person name="Perez-Cataluna A."/>
            <person name="Figueras M.J."/>
            <person name="Salas-Masso N."/>
        </authorList>
    </citation>
    <scope>NUCLEOTIDE SEQUENCE [LARGE SCALE GENOMIC DNA]</scope>
    <source>
        <strain evidence="4 5">DSM 18005</strain>
    </source>
</reference>
<dbReference type="Pfam" id="PF01546">
    <property type="entry name" value="Peptidase_M20"/>
    <property type="match status" value="1"/>
</dbReference>
<sequence length="437" mass="47786">MSNIHEEVKALEKELVETRRFFHSHPETGWLTFFTTATIIDKLKKLGYDLKMADEIVSVQHQLGLGNKEQIEQAKKRAKNLLNDDLHHLVDEMKDGLTGVVASIDTNIEGPTTAFRFDIDGVDVTESKDDTHIPFKEGFSSDIEGITHACGHDGHATIGLGLAKLISENKDKFKGKFVFIFQPGEEGCRGAVGMEPTGILNDVDYLIGAHIGFQAKENKGIICGINKFLSTSKFDVYFTGKSAHAAGAPQEGCNALLAASEAAIQMHAITRHADGVTRINVGVLKAGEGRNVIAPNAFMACETRGVTTELNDFMKQKCIDILDGVSKIHSVEYELVETGGTAGGDSSKEITKLFKEAALESPYIEDDLIVEEFDFGACEDFAHFMRTVQKNGGQSGYAMIGTNLAAGHHNKSFDFDENCLVSGLDIFYRLAFKLNKK</sequence>
<keyword evidence="1" id="KW-0378">Hydrolase</keyword>
<dbReference type="KEGG" id="ahs:AHALO_2467"/>
<dbReference type="PANTHER" id="PTHR30575">
    <property type="entry name" value="PEPTIDASE M20"/>
    <property type="match status" value="1"/>
</dbReference>
<dbReference type="GO" id="GO:0046657">
    <property type="term" value="P:folic acid catabolic process"/>
    <property type="evidence" value="ECO:0007669"/>
    <property type="project" value="TreeGrafter"/>
</dbReference>
<dbReference type="RefSeq" id="WP_101185991.1">
    <property type="nucleotide sequence ID" value="NZ_CP031218.1"/>
</dbReference>
<gene>
    <name evidence="4" type="ORF">CP960_13570</name>
</gene>
<evidence type="ECO:0000256" key="1">
    <source>
        <dbReference type="ARBA" id="ARBA00022801"/>
    </source>
</evidence>
<dbReference type="InterPro" id="IPR011650">
    <property type="entry name" value="Peptidase_M20_dimer"/>
</dbReference>
<dbReference type="NCBIfam" id="TIGR01891">
    <property type="entry name" value="amidohydrolases"/>
    <property type="match status" value="1"/>
</dbReference>